<dbReference type="PROSITE" id="PS50088">
    <property type="entry name" value="ANK_REPEAT"/>
    <property type="match status" value="1"/>
</dbReference>
<dbReference type="AlphaFoldDB" id="A0A139WGP7"/>
<evidence type="ECO:0000256" key="1">
    <source>
        <dbReference type="ARBA" id="ARBA00022737"/>
    </source>
</evidence>
<protein>
    <submittedName>
        <fullName evidence="4">Uncharacterized protein</fullName>
    </submittedName>
</protein>
<dbReference type="EMBL" id="KQ971343">
    <property type="protein sequence ID" value="KYB27168.1"/>
    <property type="molecule type" value="Genomic_DNA"/>
</dbReference>
<evidence type="ECO:0000313" key="4">
    <source>
        <dbReference type="EMBL" id="KYB27168.1"/>
    </source>
</evidence>
<keyword evidence="5" id="KW-1185">Reference proteome</keyword>
<reference evidence="4 5" key="1">
    <citation type="journal article" date="2008" name="Nature">
        <title>The genome of the model beetle and pest Tribolium castaneum.</title>
        <authorList>
            <consortium name="Tribolium Genome Sequencing Consortium"/>
            <person name="Richards S."/>
            <person name="Gibbs R.A."/>
            <person name="Weinstock G.M."/>
            <person name="Brown S.J."/>
            <person name="Denell R."/>
            <person name="Beeman R.W."/>
            <person name="Gibbs R."/>
            <person name="Beeman R.W."/>
            <person name="Brown S.J."/>
            <person name="Bucher G."/>
            <person name="Friedrich M."/>
            <person name="Grimmelikhuijzen C.J."/>
            <person name="Klingler M."/>
            <person name="Lorenzen M."/>
            <person name="Richards S."/>
            <person name="Roth S."/>
            <person name="Schroder R."/>
            <person name="Tautz D."/>
            <person name="Zdobnov E.M."/>
            <person name="Muzny D."/>
            <person name="Gibbs R.A."/>
            <person name="Weinstock G.M."/>
            <person name="Attaway T."/>
            <person name="Bell S."/>
            <person name="Buhay C.J."/>
            <person name="Chandrabose M.N."/>
            <person name="Chavez D."/>
            <person name="Clerk-Blankenburg K.P."/>
            <person name="Cree A."/>
            <person name="Dao M."/>
            <person name="Davis C."/>
            <person name="Chacko J."/>
            <person name="Dinh H."/>
            <person name="Dugan-Rocha S."/>
            <person name="Fowler G."/>
            <person name="Garner T.T."/>
            <person name="Garnes J."/>
            <person name="Gnirke A."/>
            <person name="Hawes A."/>
            <person name="Hernandez J."/>
            <person name="Hines S."/>
            <person name="Holder M."/>
            <person name="Hume J."/>
            <person name="Jhangiani S.N."/>
            <person name="Joshi V."/>
            <person name="Khan Z.M."/>
            <person name="Jackson L."/>
            <person name="Kovar C."/>
            <person name="Kowis A."/>
            <person name="Lee S."/>
            <person name="Lewis L.R."/>
            <person name="Margolis J."/>
            <person name="Morgan M."/>
            <person name="Nazareth L.V."/>
            <person name="Nguyen N."/>
            <person name="Okwuonu G."/>
            <person name="Parker D."/>
            <person name="Richards S."/>
            <person name="Ruiz S.J."/>
            <person name="Santibanez J."/>
            <person name="Savard J."/>
            <person name="Scherer S.E."/>
            <person name="Schneider B."/>
            <person name="Sodergren E."/>
            <person name="Tautz D."/>
            <person name="Vattahil S."/>
            <person name="Villasana D."/>
            <person name="White C.S."/>
            <person name="Wright R."/>
            <person name="Park Y."/>
            <person name="Beeman R.W."/>
            <person name="Lord J."/>
            <person name="Oppert B."/>
            <person name="Lorenzen M."/>
            <person name="Brown S."/>
            <person name="Wang L."/>
            <person name="Savard J."/>
            <person name="Tautz D."/>
            <person name="Richards S."/>
            <person name="Weinstock G."/>
            <person name="Gibbs R.A."/>
            <person name="Liu Y."/>
            <person name="Worley K."/>
            <person name="Weinstock G."/>
            <person name="Elsik C.G."/>
            <person name="Reese J.T."/>
            <person name="Elhaik E."/>
            <person name="Landan G."/>
            <person name="Graur D."/>
            <person name="Arensburger P."/>
            <person name="Atkinson P."/>
            <person name="Beeman R.W."/>
            <person name="Beidler J."/>
            <person name="Brown S.J."/>
            <person name="Demuth J.P."/>
            <person name="Drury D.W."/>
            <person name="Du Y.Z."/>
            <person name="Fujiwara H."/>
            <person name="Lorenzen M."/>
            <person name="Maselli V."/>
            <person name="Osanai M."/>
            <person name="Park Y."/>
            <person name="Robertson H.M."/>
            <person name="Tu Z."/>
            <person name="Wang J.J."/>
            <person name="Wang S."/>
            <person name="Richards S."/>
            <person name="Song H."/>
            <person name="Zhang L."/>
            <person name="Sodergren E."/>
            <person name="Werner D."/>
            <person name="Stanke M."/>
            <person name="Morgenstern B."/>
            <person name="Solovyev V."/>
            <person name="Kosarev P."/>
            <person name="Brown G."/>
            <person name="Chen H.C."/>
            <person name="Ermolaeva O."/>
            <person name="Hlavina W."/>
            <person name="Kapustin Y."/>
            <person name="Kiryutin B."/>
            <person name="Kitts P."/>
            <person name="Maglott D."/>
            <person name="Pruitt K."/>
            <person name="Sapojnikov V."/>
            <person name="Souvorov A."/>
            <person name="Mackey A.J."/>
            <person name="Waterhouse R.M."/>
            <person name="Wyder S."/>
            <person name="Zdobnov E.M."/>
            <person name="Zdobnov E.M."/>
            <person name="Wyder S."/>
            <person name="Kriventseva E.V."/>
            <person name="Kadowaki T."/>
            <person name="Bork P."/>
            <person name="Aranda M."/>
            <person name="Bao R."/>
            <person name="Beermann A."/>
            <person name="Berns N."/>
            <person name="Bolognesi R."/>
            <person name="Bonneton F."/>
            <person name="Bopp D."/>
            <person name="Brown S.J."/>
            <person name="Bucher G."/>
            <person name="Butts T."/>
            <person name="Chaumot A."/>
            <person name="Denell R.E."/>
            <person name="Ferrier D.E."/>
            <person name="Friedrich M."/>
            <person name="Gordon C.M."/>
            <person name="Jindra M."/>
            <person name="Klingler M."/>
            <person name="Lan Q."/>
            <person name="Lattorff H.M."/>
            <person name="Laudet V."/>
            <person name="von Levetsow C."/>
            <person name="Liu Z."/>
            <person name="Lutz R."/>
            <person name="Lynch J.A."/>
            <person name="da Fonseca R.N."/>
            <person name="Posnien N."/>
            <person name="Reuter R."/>
            <person name="Roth S."/>
            <person name="Savard J."/>
            <person name="Schinko J.B."/>
            <person name="Schmitt C."/>
            <person name="Schoppmeier M."/>
            <person name="Schroder R."/>
            <person name="Shippy T.D."/>
            <person name="Simonnet F."/>
            <person name="Marques-Souza H."/>
            <person name="Tautz D."/>
            <person name="Tomoyasu Y."/>
            <person name="Trauner J."/>
            <person name="Van der Zee M."/>
            <person name="Vervoort M."/>
            <person name="Wittkopp N."/>
            <person name="Wimmer E.A."/>
            <person name="Yang X."/>
            <person name="Jones A.K."/>
            <person name="Sattelle D.B."/>
            <person name="Ebert P.R."/>
            <person name="Nelson D."/>
            <person name="Scott J.G."/>
            <person name="Beeman R.W."/>
            <person name="Muthukrishnan S."/>
            <person name="Kramer K.J."/>
            <person name="Arakane Y."/>
            <person name="Beeman R.W."/>
            <person name="Zhu Q."/>
            <person name="Hogenkamp D."/>
            <person name="Dixit R."/>
            <person name="Oppert B."/>
            <person name="Jiang H."/>
            <person name="Zou Z."/>
            <person name="Marshall J."/>
            <person name="Elpidina E."/>
            <person name="Vinokurov K."/>
            <person name="Oppert C."/>
            <person name="Zou Z."/>
            <person name="Evans J."/>
            <person name="Lu Z."/>
            <person name="Zhao P."/>
            <person name="Sumathipala N."/>
            <person name="Altincicek B."/>
            <person name="Vilcinskas A."/>
            <person name="Williams M."/>
            <person name="Hultmark D."/>
            <person name="Hetru C."/>
            <person name="Jiang H."/>
            <person name="Grimmelikhuijzen C.J."/>
            <person name="Hauser F."/>
            <person name="Cazzamali G."/>
            <person name="Williamson M."/>
            <person name="Park Y."/>
            <person name="Li B."/>
            <person name="Tanaka Y."/>
            <person name="Predel R."/>
            <person name="Neupert S."/>
            <person name="Schachtner J."/>
            <person name="Verleyen P."/>
            <person name="Raible F."/>
            <person name="Bork P."/>
            <person name="Friedrich M."/>
            <person name="Walden K.K."/>
            <person name="Robertson H.M."/>
            <person name="Angeli S."/>
            <person name="Foret S."/>
            <person name="Bucher G."/>
            <person name="Schuetz S."/>
            <person name="Maleszka R."/>
            <person name="Wimmer E.A."/>
            <person name="Beeman R.W."/>
            <person name="Lorenzen M."/>
            <person name="Tomoyasu Y."/>
            <person name="Miller S.C."/>
            <person name="Grossmann D."/>
            <person name="Bucher G."/>
        </authorList>
    </citation>
    <scope>NUCLEOTIDE SEQUENCE [LARGE SCALE GENOMIC DNA]</scope>
    <source>
        <strain evidence="4 5">Georgia GA2</strain>
    </source>
</reference>
<dbReference type="InParanoid" id="A0A139WGP7"/>
<evidence type="ECO:0000256" key="3">
    <source>
        <dbReference type="PROSITE-ProRule" id="PRU00023"/>
    </source>
</evidence>
<dbReference type="PANTHER" id="PTHR24198:SF165">
    <property type="entry name" value="ANKYRIN REPEAT-CONTAINING PROTEIN-RELATED"/>
    <property type="match status" value="1"/>
</dbReference>
<name>A0A139WGP7_TRICA</name>
<dbReference type="Gene3D" id="1.25.40.20">
    <property type="entry name" value="Ankyrin repeat-containing domain"/>
    <property type="match status" value="2"/>
</dbReference>
<evidence type="ECO:0000256" key="2">
    <source>
        <dbReference type="ARBA" id="ARBA00023043"/>
    </source>
</evidence>
<dbReference type="InterPro" id="IPR036770">
    <property type="entry name" value="Ankyrin_rpt-contain_sf"/>
</dbReference>
<keyword evidence="1" id="KW-0677">Repeat</keyword>
<dbReference type="SUPFAM" id="SSF48403">
    <property type="entry name" value="Ankyrin repeat"/>
    <property type="match status" value="1"/>
</dbReference>
<feature type="repeat" description="ANK" evidence="3">
    <location>
        <begin position="136"/>
        <end position="168"/>
    </location>
</feature>
<dbReference type="KEGG" id="tca:103313096"/>
<dbReference type="Proteomes" id="UP000007266">
    <property type="component" value="Linkage group 5"/>
</dbReference>
<dbReference type="SMART" id="SM00248">
    <property type="entry name" value="ANK"/>
    <property type="match status" value="4"/>
</dbReference>
<reference evidence="4 5" key="2">
    <citation type="journal article" date="2010" name="Nucleic Acids Res.">
        <title>BeetleBase in 2010: revisions to provide comprehensive genomic information for Tribolium castaneum.</title>
        <authorList>
            <person name="Kim H.S."/>
            <person name="Murphy T."/>
            <person name="Xia J."/>
            <person name="Caragea D."/>
            <person name="Park Y."/>
            <person name="Beeman R.W."/>
            <person name="Lorenzen M.D."/>
            <person name="Butcher S."/>
            <person name="Manak J.R."/>
            <person name="Brown S.J."/>
        </authorList>
    </citation>
    <scope>GENOME REANNOTATION</scope>
    <source>
        <strain evidence="4 5">Georgia GA2</strain>
    </source>
</reference>
<proteinExistence type="predicted"/>
<organism evidence="4 5">
    <name type="scientific">Tribolium castaneum</name>
    <name type="common">Red flour beetle</name>
    <dbReference type="NCBI Taxonomy" id="7070"/>
    <lineage>
        <taxon>Eukaryota</taxon>
        <taxon>Metazoa</taxon>
        <taxon>Ecdysozoa</taxon>
        <taxon>Arthropoda</taxon>
        <taxon>Hexapoda</taxon>
        <taxon>Insecta</taxon>
        <taxon>Pterygota</taxon>
        <taxon>Neoptera</taxon>
        <taxon>Endopterygota</taxon>
        <taxon>Coleoptera</taxon>
        <taxon>Polyphaga</taxon>
        <taxon>Cucujiformia</taxon>
        <taxon>Tenebrionidae</taxon>
        <taxon>Tenebrionidae incertae sedis</taxon>
        <taxon>Tribolium</taxon>
    </lineage>
</organism>
<dbReference type="OrthoDB" id="6738706at2759"/>
<accession>A0A139WGP7</accession>
<dbReference type="Pfam" id="PF12796">
    <property type="entry name" value="Ank_2"/>
    <property type="match status" value="1"/>
</dbReference>
<dbReference type="eggNOG" id="ENOG502SB1B">
    <property type="taxonomic scope" value="Eukaryota"/>
</dbReference>
<sequence length="509" mass="59097">MSELSEDEYDYRDYIAEFADEKVGPPLIAKKSRLIAAAVQGNVDIIRDLLDSPKWYHVRDNMNRNLLHIAILREQREVFDYILTLPDFPFDAFSTYGETVLDVALTVFGDNYGPRKFVEEYFARELLRKGIFYTWHENTLLLRAIERSYNEVVVLLIEQGVDVDAYNCNGFTPLQVATTYADNAEATAILLMFGADPLICYPTWYTVFEKCPNPEIQKILFYYIYDQGSEVDIHLEVLLPLAATNPSLFDEVFKNSININMTKCHAGICLEKLCVMDVESLKLVITKCTYYLRKVFSAPVQEKIKVCCNKWSLENLLVLLESNLRDDILNSIKILDSTSILQEMVKDNKTESEISEVLCFLLSYGLEIAAYDLHLIYSEFGYCNLFKILLHMDDVSQKCDNFQNVKIMPLFSYDVTISLEDYLDSFKSNQPAHFLELCSYFCRPNLIKNCDLETVQQIPLLVELARNEFRKFFVEKFQIKTCRRFYSLLNCLPISNTYKKIVTYETPLY</sequence>
<gene>
    <name evidence="4" type="primary">AUGUSTUS-3.0.2_33119</name>
    <name evidence="4" type="ORF">TcasGA2_TC033119</name>
</gene>
<dbReference type="InterPro" id="IPR002110">
    <property type="entry name" value="Ankyrin_rpt"/>
</dbReference>
<evidence type="ECO:0000313" key="5">
    <source>
        <dbReference type="Proteomes" id="UP000007266"/>
    </source>
</evidence>
<keyword evidence="2 3" id="KW-0040">ANK repeat</keyword>
<dbReference type="PANTHER" id="PTHR24198">
    <property type="entry name" value="ANKYRIN REPEAT AND PROTEIN KINASE DOMAIN-CONTAINING PROTEIN"/>
    <property type="match status" value="1"/>
</dbReference>